<feature type="compositionally biased region" description="Polar residues" evidence="2">
    <location>
        <begin position="49"/>
        <end position="67"/>
    </location>
</feature>
<keyword evidence="4" id="KW-1185">Reference proteome</keyword>
<dbReference type="EMBL" id="LNIX01000001">
    <property type="protein sequence ID" value="OXA62606.1"/>
    <property type="molecule type" value="Genomic_DNA"/>
</dbReference>
<dbReference type="OMA" id="CHEAHIE"/>
<evidence type="ECO:0000313" key="3">
    <source>
        <dbReference type="EMBL" id="OXA62606.1"/>
    </source>
</evidence>
<feature type="region of interest" description="Disordered" evidence="2">
    <location>
        <begin position="289"/>
        <end position="462"/>
    </location>
</feature>
<feature type="coiled-coil region" evidence="1">
    <location>
        <begin position="143"/>
        <end position="216"/>
    </location>
</feature>
<feature type="region of interest" description="Disordered" evidence="2">
    <location>
        <begin position="46"/>
        <end position="67"/>
    </location>
</feature>
<keyword evidence="1" id="KW-0175">Coiled coil</keyword>
<comment type="caution">
    <text evidence="3">The sequence shown here is derived from an EMBL/GenBank/DDBJ whole genome shotgun (WGS) entry which is preliminary data.</text>
</comment>
<reference evidence="3 4" key="1">
    <citation type="submission" date="2015-12" db="EMBL/GenBank/DDBJ databases">
        <title>The genome of Folsomia candida.</title>
        <authorList>
            <person name="Faddeeva A."/>
            <person name="Derks M.F."/>
            <person name="Anvar Y."/>
            <person name="Smit S."/>
            <person name="Van Straalen N."/>
            <person name="Roelofs D."/>
        </authorList>
    </citation>
    <scope>NUCLEOTIDE SEQUENCE [LARGE SCALE GENOMIC DNA]</scope>
    <source>
        <strain evidence="3 4">VU population</strain>
        <tissue evidence="3">Whole body</tissue>
    </source>
</reference>
<dbReference type="OrthoDB" id="1938039at2759"/>
<accession>A0A226F0Z9</accession>
<organism evidence="3 4">
    <name type="scientific">Folsomia candida</name>
    <name type="common">Springtail</name>
    <dbReference type="NCBI Taxonomy" id="158441"/>
    <lineage>
        <taxon>Eukaryota</taxon>
        <taxon>Metazoa</taxon>
        <taxon>Ecdysozoa</taxon>
        <taxon>Arthropoda</taxon>
        <taxon>Hexapoda</taxon>
        <taxon>Collembola</taxon>
        <taxon>Entomobryomorpha</taxon>
        <taxon>Isotomoidea</taxon>
        <taxon>Isotomidae</taxon>
        <taxon>Proisotominae</taxon>
        <taxon>Folsomia</taxon>
    </lineage>
</organism>
<feature type="compositionally biased region" description="Low complexity" evidence="2">
    <location>
        <begin position="367"/>
        <end position="382"/>
    </location>
</feature>
<evidence type="ECO:0000313" key="4">
    <source>
        <dbReference type="Proteomes" id="UP000198287"/>
    </source>
</evidence>
<feature type="compositionally biased region" description="Polar residues" evidence="2">
    <location>
        <begin position="449"/>
        <end position="462"/>
    </location>
</feature>
<feature type="compositionally biased region" description="Polar residues" evidence="2">
    <location>
        <begin position="327"/>
        <end position="346"/>
    </location>
</feature>
<gene>
    <name evidence="3" type="ORF">Fcan01_02468</name>
</gene>
<proteinExistence type="predicted"/>
<feature type="compositionally biased region" description="Basic and acidic residues" evidence="2">
    <location>
        <begin position="407"/>
        <end position="430"/>
    </location>
</feature>
<evidence type="ECO:0000256" key="1">
    <source>
        <dbReference type="SAM" id="Coils"/>
    </source>
</evidence>
<feature type="compositionally biased region" description="Polar residues" evidence="2">
    <location>
        <begin position="295"/>
        <end position="316"/>
    </location>
</feature>
<sequence>MADLASAFFDIIGKVNASNRKSGSLHSSPDSSFDDLDKRDDRVLHKKVSSTSRQAVTNSLPLPNSATEVHFPNMPKQDRINDQVVLQVNGNSKNDNGDDDDSMDMINVSQRSINSCKATDDDIYDDLESSIFALGTKEDRITNSDLQEKLVQAEEKIRSLLQENTKLTKENKNYCKNISSLEITARSEIKKKNFIIQQLQSKLQSMTTTLAKKSNLTKGEVEEILRQCHEAHIEANSEVLVKEISKFIEQLTCAKPKTNGYKKQYKFGNMSLYLFREQVPFDREGRTVQLEGSEEVSQQDSQGTTLEYPANQISHTSDQKSTRKSKSLQVDKSQHQPLHNSSSSTEKNAEKLPLSNNENKSKERRPSNTNSNSYSTYSSRSKSPPPPSRGNSSRHDRSLRSRSPRNFSRDRYGRESRYDKDKRNDKDFSPRHRSSNTSTTNKRDDSRGPRNSTSSASSKRKR</sequence>
<dbReference type="Proteomes" id="UP000198287">
    <property type="component" value="Unassembled WGS sequence"/>
</dbReference>
<evidence type="ECO:0000256" key="2">
    <source>
        <dbReference type="SAM" id="MobiDB-lite"/>
    </source>
</evidence>
<name>A0A226F0Z9_FOLCA</name>
<protein>
    <submittedName>
        <fullName evidence="3">Uncharacterized protein</fullName>
    </submittedName>
</protein>
<dbReference type="AlphaFoldDB" id="A0A226F0Z9"/>